<organism evidence="2 3">
    <name type="scientific">Lysobacter capsici AZ78</name>
    <dbReference type="NCBI Taxonomy" id="1444315"/>
    <lineage>
        <taxon>Bacteria</taxon>
        <taxon>Pseudomonadati</taxon>
        <taxon>Pseudomonadota</taxon>
        <taxon>Gammaproteobacteria</taxon>
        <taxon>Lysobacterales</taxon>
        <taxon>Lysobacteraceae</taxon>
        <taxon>Lysobacter</taxon>
    </lineage>
</organism>
<name>A0A108UCL6_9GAMM</name>
<feature type="region of interest" description="Disordered" evidence="1">
    <location>
        <begin position="1"/>
        <end position="42"/>
    </location>
</feature>
<dbReference type="RefSeq" id="WP_268767971.1">
    <property type="nucleotide sequence ID" value="NZ_JAJA02000001.1"/>
</dbReference>
<feature type="compositionally biased region" description="Basic and acidic residues" evidence="1">
    <location>
        <begin position="16"/>
        <end position="26"/>
    </location>
</feature>
<dbReference type="EMBL" id="JAJA02000001">
    <property type="protein sequence ID" value="KWS06791.1"/>
    <property type="molecule type" value="Genomic_DNA"/>
</dbReference>
<protein>
    <submittedName>
        <fullName evidence="2">Uncharacterized protein</fullName>
    </submittedName>
</protein>
<sequence>MQDSLREAQALSQHFEQQHAKDRELAQQDQNQKQTDTMQPQL</sequence>
<keyword evidence="3" id="KW-1185">Reference proteome</keyword>
<reference evidence="2 3" key="1">
    <citation type="journal article" date="2014" name="Genome Announc.">
        <title>Draft Genome Sequence of Lysobacter capsici AZ78, a Bacterium Antagonistic to Plant-Pathogenic Oomycetes.</title>
        <authorList>
            <person name="Puopolo G."/>
            <person name="Sonego P."/>
            <person name="Engelen K."/>
            <person name="Pertot I."/>
        </authorList>
    </citation>
    <scope>NUCLEOTIDE SEQUENCE [LARGE SCALE GENOMIC DNA]</scope>
    <source>
        <strain evidence="2 3">AZ78</strain>
    </source>
</reference>
<evidence type="ECO:0000256" key="1">
    <source>
        <dbReference type="SAM" id="MobiDB-lite"/>
    </source>
</evidence>
<gene>
    <name evidence="2" type="ORF">AZ78_4349</name>
</gene>
<dbReference type="AlphaFoldDB" id="A0A108UCL6"/>
<feature type="compositionally biased region" description="Polar residues" evidence="1">
    <location>
        <begin position="27"/>
        <end position="42"/>
    </location>
</feature>
<proteinExistence type="predicted"/>
<dbReference type="Proteomes" id="UP000023435">
    <property type="component" value="Unassembled WGS sequence"/>
</dbReference>
<evidence type="ECO:0000313" key="2">
    <source>
        <dbReference type="EMBL" id="KWS06791.1"/>
    </source>
</evidence>
<evidence type="ECO:0000313" key="3">
    <source>
        <dbReference type="Proteomes" id="UP000023435"/>
    </source>
</evidence>
<accession>A0A108UCL6</accession>
<comment type="caution">
    <text evidence="2">The sequence shown here is derived from an EMBL/GenBank/DDBJ whole genome shotgun (WGS) entry which is preliminary data.</text>
</comment>